<proteinExistence type="predicted"/>
<feature type="domain" description="Ig-like" evidence="7">
    <location>
        <begin position="7"/>
        <end position="124"/>
    </location>
</feature>
<dbReference type="InterPro" id="IPR007110">
    <property type="entry name" value="Ig-like_dom"/>
</dbReference>
<feature type="chain" id="PRO_5034321616" description="Ig-like domain-containing protein" evidence="6">
    <location>
        <begin position="22"/>
        <end position="124"/>
    </location>
</feature>
<evidence type="ECO:0000256" key="6">
    <source>
        <dbReference type="SAM" id="SignalP"/>
    </source>
</evidence>
<dbReference type="Pfam" id="PF07686">
    <property type="entry name" value="V-set"/>
    <property type="match status" value="1"/>
</dbReference>
<reference evidence="8" key="2">
    <citation type="submission" date="2025-09" db="UniProtKB">
        <authorList>
            <consortium name="Ensembl"/>
        </authorList>
    </citation>
    <scope>IDENTIFICATION</scope>
</reference>
<dbReference type="PANTHER" id="PTHR19367:SF18">
    <property type="entry name" value="T CELL RECEPTOR ALPHA VARIABLE 16"/>
    <property type="match status" value="1"/>
</dbReference>
<dbReference type="InterPro" id="IPR036179">
    <property type="entry name" value="Ig-like_dom_sf"/>
</dbReference>
<protein>
    <recommendedName>
        <fullName evidence="7">Ig-like domain-containing protein</fullName>
    </recommendedName>
</protein>
<evidence type="ECO:0000313" key="9">
    <source>
        <dbReference type="Proteomes" id="UP000694548"/>
    </source>
</evidence>
<reference evidence="8" key="1">
    <citation type="submission" date="2025-08" db="UniProtKB">
        <authorList>
            <consortium name="Ensembl"/>
        </authorList>
    </citation>
    <scope>IDENTIFICATION</scope>
</reference>
<evidence type="ECO:0000256" key="1">
    <source>
        <dbReference type="ARBA" id="ARBA00022729"/>
    </source>
</evidence>
<keyword evidence="1 6" id="KW-0732">Signal</keyword>
<dbReference type="Proteomes" id="UP000694548">
    <property type="component" value="Unassembled WGS sequence"/>
</dbReference>
<organism evidence="8 9">
    <name type="scientific">Nothobranchius furzeri</name>
    <name type="common">Turquoise killifish</name>
    <dbReference type="NCBI Taxonomy" id="105023"/>
    <lineage>
        <taxon>Eukaryota</taxon>
        <taxon>Metazoa</taxon>
        <taxon>Chordata</taxon>
        <taxon>Craniata</taxon>
        <taxon>Vertebrata</taxon>
        <taxon>Euteleostomi</taxon>
        <taxon>Actinopterygii</taxon>
        <taxon>Neopterygii</taxon>
        <taxon>Teleostei</taxon>
        <taxon>Neoteleostei</taxon>
        <taxon>Acanthomorphata</taxon>
        <taxon>Ovalentaria</taxon>
        <taxon>Atherinomorphae</taxon>
        <taxon>Cyprinodontiformes</taxon>
        <taxon>Nothobranchiidae</taxon>
        <taxon>Nothobranchius</taxon>
    </lineage>
</organism>
<evidence type="ECO:0000256" key="3">
    <source>
        <dbReference type="ARBA" id="ARBA00023170"/>
    </source>
</evidence>
<evidence type="ECO:0000256" key="5">
    <source>
        <dbReference type="ARBA" id="ARBA00043266"/>
    </source>
</evidence>
<evidence type="ECO:0000256" key="2">
    <source>
        <dbReference type="ARBA" id="ARBA00023130"/>
    </source>
</evidence>
<dbReference type="InterPro" id="IPR013783">
    <property type="entry name" value="Ig-like_fold"/>
</dbReference>
<keyword evidence="4" id="KW-0393">Immunoglobulin domain</keyword>
<dbReference type="Ensembl" id="ENSNFUT00015026938.1">
    <property type="protein sequence ID" value="ENSNFUP00015025775.1"/>
    <property type="gene ID" value="ENSNFUG00015012479.1"/>
</dbReference>
<dbReference type="GeneTree" id="ENSGT00940000177057"/>
<dbReference type="InterPro" id="IPR013106">
    <property type="entry name" value="Ig_V-set"/>
</dbReference>
<keyword evidence="9" id="KW-1185">Reference proteome</keyword>
<dbReference type="SUPFAM" id="SSF48726">
    <property type="entry name" value="Immunoglobulin"/>
    <property type="match status" value="1"/>
</dbReference>
<keyword evidence="5" id="KW-0391">Immunity</keyword>
<evidence type="ECO:0000256" key="4">
    <source>
        <dbReference type="ARBA" id="ARBA00023319"/>
    </source>
</evidence>
<evidence type="ECO:0000313" key="8">
    <source>
        <dbReference type="Ensembl" id="ENSNFUP00015025775.1"/>
    </source>
</evidence>
<keyword evidence="3" id="KW-0675">Receptor</keyword>
<sequence length="124" mass="13531">VKHVTLPLSAFLSLSLFAAMGSTNKIIQEQSGVVAEGTGISLSCEYDGSIYSIQWYRHQQKSRPEFLLYITEGGSIHPIRSDFSARINKTQKRVDLLISSAAATDSAVYYCAVRPTVTGNSKSV</sequence>
<dbReference type="GO" id="GO:0042101">
    <property type="term" value="C:T cell receptor complex"/>
    <property type="evidence" value="ECO:0007669"/>
    <property type="project" value="UniProtKB-KW"/>
</dbReference>
<accession>A0A8C6NU97</accession>
<dbReference type="PANTHER" id="PTHR19367">
    <property type="entry name" value="T-CELL RECEPTOR ALPHA CHAIN V REGION"/>
    <property type="match status" value="1"/>
</dbReference>
<name>A0A8C6NU97_NOTFU</name>
<dbReference type="InterPro" id="IPR051287">
    <property type="entry name" value="TCR_variable_region"/>
</dbReference>
<dbReference type="PROSITE" id="PS50835">
    <property type="entry name" value="IG_LIKE"/>
    <property type="match status" value="1"/>
</dbReference>
<keyword evidence="2" id="KW-1064">Adaptive immunity</keyword>
<feature type="signal peptide" evidence="6">
    <location>
        <begin position="1"/>
        <end position="21"/>
    </location>
</feature>
<dbReference type="Gene3D" id="2.60.40.10">
    <property type="entry name" value="Immunoglobulins"/>
    <property type="match status" value="1"/>
</dbReference>
<dbReference type="GO" id="GO:0002250">
    <property type="term" value="P:adaptive immune response"/>
    <property type="evidence" value="ECO:0007669"/>
    <property type="project" value="UniProtKB-KW"/>
</dbReference>
<dbReference type="AlphaFoldDB" id="A0A8C6NU97"/>
<evidence type="ECO:0000259" key="7">
    <source>
        <dbReference type="PROSITE" id="PS50835"/>
    </source>
</evidence>
<dbReference type="SMART" id="SM00406">
    <property type="entry name" value="IGv"/>
    <property type="match status" value="1"/>
</dbReference>
<keyword evidence="5" id="KW-1279">T cell receptor</keyword>